<dbReference type="EMBL" id="JBHFQA010000016">
    <property type="protein sequence ID" value="KAL2085425.1"/>
    <property type="molecule type" value="Genomic_DNA"/>
</dbReference>
<evidence type="ECO:0000256" key="1">
    <source>
        <dbReference type="ARBA" id="ARBA00004123"/>
    </source>
</evidence>
<keyword evidence="5" id="KW-0539">Nucleus</keyword>
<dbReference type="Gene3D" id="3.30.450.20">
    <property type="entry name" value="PAS domain"/>
    <property type="match status" value="1"/>
</dbReference>
<dbReference type="InterPro" id="IPR039091">
    <property type="entry name" value="AHR/AHRR"/>
</dbReference>
<dbReference type="CDD" id="cd00130">
    <property type="entry name" value="PAS"/>
    <property type="match status" value="1"/>
</dbReference>
<dbReference type="InterPro" id="IPR000014">
    <property type="entry name" value="PAS"/>
</dbReference>
<evidence type="ECO:0000313" key="7">
    <source>
        <dbReference type="EMBL" id="KAL2085425.1"/>
    </source>
</evidence>
<dbReference type="GO" id="GO:0005634">
    <property type="term" value="C:nucleus"/>
    <property type="evidence" value="ECO:0007669"/>
    <property type="project" value="UniProtKB-SubCell"/>
</dbReference>
<dbReference type="SUPFAM" id="SSF55785">
    <property type="entry name" value="PYP-like sensor domain (PAS domain)"/>
    <property type="match status" value="1"/>
</dbReference>
<dbReference type="AlphaFoldDB" id="A0ABD1JGB3"/>
<organism evidence="7 8">
    <name type="scientific">Coilia grayii</name>
    <name type="common">Gray's grenadier anchovy</name>
    <dbReference type="NCBI Taxonomy" id="363190"/>
    <lineage>
        <taxon>Eukaryota</taxon>
        <taxon>Metazoa</taxon>
        <taxon>Chordata</taxon>
        <taxon>Craniata</taxon>
        <taxon>Vertebrata</taxon>
        <taxon>Euteleostomi</taxon>
        <taxon>Actinopterygii</taxon>
        <taxon>Neopterygii</taxon>
        <taxon>Teleostei</taxon>
        <taxon>Clupei</taxon>
        <taxon>Clupeiformes</taxon>
        <taxon>Clupeoidei</taxon>
        <taxon>Engraulidae</taxon>
        <taxon>Coilinae</taxon>
        <taxon>Coilia</taxon>
    </lineage>
</organism>
<evidence type="ECO:0000259" key="6">
    <source>
        <dbReference type="PROSITE" id="PS50112"/>
    </source>
</evidence>
<feature type="domain" description="PAS" evidence="6">
    <location>
        <begin position="1"/>
        <end position="48"/>
    </location>
</feature>
<dbReference type="PANTHER" id="PTHR10649:SF3">
    <property type="entry name" value="ARYL HYDROCARBON RECEPTOR REPRESSOR"/>
    <property type="match status" value="1"/>
</dbReference>
<evidence type="ECO:0000256" key="3">
    <source>
        <dbReference type="ARBA" id="ARBA00023125"/>
    </source>
</evidence>
<evidence type="ECO:0000256" key="2">
    <source>
        <dbReference type="ARBA" id="ARBA00023015"/>
    </source>
</evidence>
<evidence type="ECO:0000313" key="8">
    <source>
        <dbReference type="Proteomes" id="UP001591681"/>
    </source>
</evidence>
<evidence type="ECO:0000256" key="5">
    <source>
        <dbReference type="ARBA" id="ARBA00023242"/>
    </source>
</evidence>
<keyword evidence="2" id="KW-0805">Transcription regulation</keyword>
<proteinExistence type="predicted"/>
<gene>
    <name evidence="7" type="ORF">ACEWY4_018745</name>
</gene>
<dbReference type="PROSITE" id="PS50112">
    <property type="entry name" value="PAS"/>
    <property type="match status" value="1"/>
</dbReference>
<reference evidence="7 8" key="1">
    <citation type="submission" date="2024-09" db="EMBL/GenBank/DDBJ databases">
        <title>A chromosome-level genome assembly of Gray's grenadier anchovy, Coilia grayii.</title>
        <authorList>
            <person name="Fu Z."/>
        </authorList>
    </citation>
    <scope>NUCLEOTIDE SEQUENCE [LARGE SCALE GENOMIC DNA]</scope>
    <source>
        <strain evidence="7">G4</strain>
        <tissue evidence="7">Muscle</tissue>
    </source>
</reference>
<dbReference type="Proteomes" id="UP001591681">
    <property type="component" value="Unassembled WGS sequence"/>
</dbReference>
<accession>A0ABD1JGB3</accession>
<dbReference type="Pfam" id="PF00989">
    <property type="entry name" value="PAS"/>
    <property type="match status" value="1"/>
</dbReference>
<name>A0ABD1JGB3_9TELE</name>
<dbReference type="PANTHER" id="PTHR10649">
    <property type="entry name" value="ARYL HYDROCARBON RECEPTOR"/>
    <property type="match status" value="1"/>
</dbReference>
<comment type="caution">
    <text evidence="7">The sequence shown here is derived from an EMBL/GenBank/DDBJ whole genome shotgun (WGS) entry which is preliminary data.</text>
</comment>
<keyword evidence="8" id="KW-1185">Reference proteome</keyword>
<dbReference type="FunFam" id="3.30.450.20:FF:000097">
    <property type="entry name" value="Aryl hydrocarbon receptor repressor"/>
    <property type="match status" value="1"/>
</dbReference>
<keyword evidence="3" id="KW-0238">DNA-binding</keyword>
<comment type="subcellular location">
    <subcellularLocation>
        <location evidence="1">Nucleus</location>
    </subcellularLocation>
</comment>
<dbReference type="GO" id="GO:0003677">
    <property type="term" value="F:DNA binding"/>
    <property type="evidence" value="ECO:0007669"/>
    <property type="project" value="UniProtKB-KW"/>
</dbReference>
<dbReference type="InterPro" id="IPR013767">
    <property type="entry name" value="PAS_fold"/>
</dbReference>
<dbReference type="InterPro" id="IPR035965">
    <property type="entry name" value="PAS-like_dom_sf"/>
</dbReference>
<protein>
    <recommendedName>
        <fullName evidence="6">PAS domain-containing protein</fullName>
    </recommendedName>
</protein>
<keyword evidence="4" id="KW-0804">Transcription</keyword>
<sequence length="614" mass="65600">MVFYASSTIIDYLGFHQTDVMHQNVFDYIHVDDRQEFRRQLHWAMNPTQQGSPQDPHSAAGTGEDFVVNRLFHSQEAGGVAPDLSPFLNRCFISRVRCLLDSTSGFLTMQFQGKLKFLHGQKKKTPSGAALPPQLALFCLAVPLLLPSITEMKMKTMMMRGKQKGGNGGIAGPLDHSEEQYRRHPMAGGLGDSGEAVLLNCPTPALRHHTPWTPLSKDAGGLRYKSDGYYGGQDEPLNFCKSAAAGGWVGPGPRAGSGGSYRGNLNMSPTAATRLGKAGHYGKPYRMSPSYHSARADAYMPKLYGSLQCGGGGGGGAGDGMDGYCTVDGIKSENGGYENHVGYDGRLLPQMPIKVEQDSDSENGCDAYGRPWGCRQPLERRYSNGIYERGTIAMQMKAEAEYYEHYSPCQRSKTIMSPTASYNGHYQNLCAGGSPGTGTGSDGRPLKCVLNKEAAAVNQFGPQQRLAPSDPLCGSQAANCMDGHAHSYGGGGGGVGMLDHKGYGPQDYKLAYEVKGHGLLHSIKREPMDSPPWHDGGGGISVLNVSSLPSHHACSPCLHAIVIDSTAQLQLGNGRLPFNGRNGARGDALCTVTTAPGGWGWCVGVSRGKCDGKG</sequence>
<evidence type="ECO:0000256" key="4">
    <source>
        <dbReference type="ARBA" id="ARBA00023163"/>
    </source>
</evidence>